<dbReference type="GO" id="GO:0003677">
    <property type="term" value="F:DNA binding"/>
    <property type="evidence" value="ECO:0007669"/>
    <property type="project" value="UniProtKB-KW"/>
</dbReference>
<dbReference type="Proteomes" id="UP000515135">
    <property type="component" value="Unplaced"/>
</dbReference>
<reference evidence="11" key="1">
    <citation type="submission" date="2025-08" db="UniProtKB">
        <authorList>
            <consortium name="RefSeq"/>
        </authorList>
    </citation>
    <scope>IDENTIFICATION</scope>
    <source>
        <tissue evidence="11">Gonad</tissue>
    </source>
</reference>
<protein>
    <submittedName>
        <fullName evidence="11">Hypoxia-inducible factor 1-alpha-like</fullName>
    </submittedName>
</protein>
<dbReference type="InterPro" id="IPR050933">
    <property type="entry name" value="Circadian_TF"/>
</dbReference>
<proteinExistence type="predicted"/>
<feature type="compositionally biased region" description="Basic residues" evidence="7">
    <location>
        <begin position="217"/>
        <end position="236"/>
    </location>
</feature>
<dbReference type="CDD" id="cd11391">
    <property type="entry name" value="bHLH_PAS"/>
    <property type="match status" value="1"/>
</dbReference>
<feature type="region of interest" description="Disordered" evidence="7">
    <location>
        <begin position="771"/>
        <end position="833"/>
    </location>
</feature>
<feature type="coiled-coil region" evidence="6">
    <location>
        <begin position="82"/>
        <end position="182"/>
    </location>
</feature>
<feature type="compositionally biased region" description="Basic and acidic residues" evidence="7">
    <location>
        <begin position="241"/>
        <end position="251"/>
    </location>
</feature>
<evidence type="ECO:0000256" key="7">
    <source>
        <dbReference type="SAM" id="MobiDB-lite"/>
    </source>
</evidence>
<dbReference type="SMART" id="SM00353">
    <property type="entry name" value="HLH"/>
    <property type="match status" value="1"/>
</dbReference>
<evidence type="ECO:0000259" key="8">
    <source>
        <dbReference type="PROSITE" id="PS50112"/>
    </source>
</evidence>
<feature type="domain" description="BHLH" evidence="9">
    <location>
        <begin position="339"/>
        <end position="392"/>
    </location>
</feature>
<dbReference type="PROSITE" id="PS50112">
    <property type="entry name" value="PAS"/>
    <property type="match status" value="1"/>
</dbReference>
<dbReference type="RefSeq" id="XP_019647198.1">
    <property type="nucleotide sequence ID" value="XM_019791639.1"/>
</dbReference>
<dbReference type="GO" id="GO:0046983">
    <property type="term" value="F:protein dimerization activity"/>
    <property type="evidence" value="ECO:0007669"/>
    <property type="project" value="InterPro"/>
</dbReference>
<evidence type="ECO:0000256" key="1">
    <source>
        <dbReference type="ARBA" id="ARBA00022737"/>
    </source>
</evidence>
<keyword evidence="1" id="KW-0677">Repeat</keyword>
<accession>A0A6P5AC29</accession>
<feature type="compositionally biased region" description="Low complexity" evidence="7">
    <location>
        <begin position="325"/>
        <end position="338"/>
    </location>
</feature>
<dbReference type="GeneID" id="109487634"/>
<dbReference type="SMART" id="SM00091">
    <property type="entry name" value="PAS"/>
    <property type="match status" value="1"/>
</dbReference>
<evidence type="ECO:0000256" key="3">
    <source>
        <dbReference type="ARBA" id="ARBA00023125"/>
    </source>
</evidence>
<gene>
    <name evidence="11" type="primary">LOC109487634</name>
</gene>
<dbReference type="SUPFAM" id="SSF55785">
    <property type="entry name" value="PYP-like sensor domain (PAS domain)"/>
    <property type="match status" value="1"/>
</dbReference>
<keyword evidence="3" id="KW-0238">DNA-binding</keyword>
<dbReference type="KEGG" id="bbel:109487634"/>
<evidence type="ECO:0000313" key="11">
    <source>
        <dbReference type="RefSeq" id="XP_019647198.1"/>
    </source>
</evidence>
<dbReference type="Pfam" id="PF15372">
    <property type="entry name" value="DUF4600"/>
    <property type="match status" value="1"/>
</dbReference>
<dbReference type="Pfam" id="PF00010">
    <property type="entry name" value="HLH"/>
    <property type="match status" value="1"/>
</dbReference>
<dbReference type="InterPro" id="IPR028022">
    <property type="entry name" value="DUF4600"/>
</dbReference>
<keyword evidence="4" id="KW-0804">Transcription</keyword>
<feature type="compositionally biased region" description="Polar residues" evidence="7">
    <location>
        <begin position="782"/>
        <end position="831"/>
    </location>
</feature>
<dbReference type="PRINTS" id="PR00785">
    <property type="entry name" value="NCTRNSLOCATR"/>
</dbReference>
<keyword evidence="2" id="KW-0805">Transcription regulation</keyword>
<dbReference type="CDD" id="cd00130">
    <property type="entry name" value="PAS"/>
    <property type="match status" value="1"/>
</dbReference>
<feature type="coiled-coil region" evidence="6">
    <location>
        <begin position="1000"/>
        <end position="1027"/>
    </location>
</feature>
<evidence type="ECO:0000256" key="6">
    <source>
        <dbReference type="SAM" id="Coils"/>
    </source>
</evidence>
<keyword evidence="10" id="KW-1185">Reference proteome</keyword>
<feature type="region of interest" description="Disordered" evidence="7">
    <location>
        <begin position="695"/>
        <end position="714"/>
    </location>
</feature>
<sequence>MADEDRGDDRDSDGQGSDDDFADYDLDRIRAEIQQEKQMKEMLDQSTTELKLTVSELEKRFDGVEDEGNEWKTRYETQEEMNGQLDRQIVLLRQKLEESKQNSKDGKNAASVRTFDELSDASLKKLMKQMEKEKQSLEGQLRDYEWRLDQESKAFHKANDERKQYLTEIHQARLAIEDKKRQARVSLDADVVAVTGKMGLSPRDVPNNQRILDPKKGPIKKTAAVKKLPKLKKSPSPRKSPSPERSSRSDQSKSPGSNSGVGPVTREPRLPGRRQSHTELGRMKRRAESRHARGDKEEDTSYGDGPVLKSRKGVTSTTSTDYPDIASQASPNSSSSTTSKRKIRSLAEKHRRDKLTSYISQLSTLLPLANTPDKKLDKCDILRLAVNYLKVQKYLTNSDEKLQAQWPSWMTEEQLQKLLLESNDGFLLVVDKRGTILHVHESVSHYLGIPRNQITGHTIQTLVHPDDLHILYEHVPLLLPFQDSGKVSSSTSDGHLSFCVRVVCRNTTNKAGFFSYKFAHFNGHTQPLVEDNVGEGNLLPPLVLVAVVRPYMESVFKEMSSFFSRENEVVILHNLQGVCEFADQRMFKFGTLATEIQSGSVYDQVEKADLKYVSHAHNVIYETSQTSTVFRIRRNVNLGYCHSMTYVIKDRWTSRPKAFLSFFSVLSEKEGRQRWKRQDKEYRGMMAAKQTLSLPGRNTNLKDESLSPMSSSCSSSSGSVDLAAVLGHKMTSPAGSSTDKEVSDPDGTTFGLQTLGNLTLSSDVHVGDKSHFGDKTGHGETATWSISCPSDTPSSQQAQFDNLQDISSSGSPLSFAKTVSSGENSPQTWSSPMDMCLTPSDTLQLSPTYTSPDVQTQNATSQASDLLRELMATQTPVSPVTPTVATDSTCMHQNGHNGSAFISGTPEISAAVDSGEMSGSLTTGDQEGKVRSQHPSVAVVHPTQARAMVSSNGQADLQPLTDPLGVFTSPSENTQPVLEASLTFLTPPSHSLVTEEYRFNRRLAKQQRQLSQQIQQYKREMQLVQNQIDLNQCIMKLQKLKGKEQDMALLTDLDRSPQVDDMYCSHGLTDQMDTTEASLDLPSTSTTTTTQLPALQEVTNKNNDIWYKQGISNSDSM</sequence>
<keyword evidence="5" id="KW-0539">Nucleus</keyword>
<feature type="region of interest" description="Disordered" evidence="7">
    <location>
        <begin position="1"/>
        <end position="26"/>
    </location>
</feature>
<dbReference type="SUPFAM" id="SSF47459">
    <property type="entry name" value="HLH, helix-loop-helix DNA-binding domain"/>
    <property type="match status" value="1"/>
</dbReference>
<evidence type="ECO:0000259" key="9">
    <source>
        <dbReference type="PROSITE" id="PS50888"/>
    </source>
</evidence>
<dbReference type="AlphaFoldDB" id="A0A6P5AC29"/>
<evidence type="ECO:0000256" key="5">
    <source>
        <dbReference type="ARBA" id="ARBA00023242"/>
    </source>
</evidence>
<dbReference type="OrthoDB" id="7788762at2759"/>
<dbReference type="Gene3D" id="4.10.280.10">
    <property type="entry name" value="Helix-loop-helix DNA-binding domain"/>
    <property type="match status" value="1"/>
</dbReference>
<dbReference type="PROSITE" id="PS50888">
    <property type="entry name" value="BHLH"/>
    <property type="match status" value="1"/>
</dbReference>
<dbReference type="InterPro" id="IPR035965">
    <property type="entry name" value="PAS-like_dom_sf"/>
</dbReference>
<organism evidence="10 11">
    <name type="scientific">Branchiostoma belcheri</name>
    <name type="common">Amphioxus</name>
    <dbReference type="NCBI Taxonomy" id="7741"/>
    <lineage>
        <taxon>Eukaryota</taxon>
        <taxon>Metazoa</taxon>
        <taxon>Chordata</taxon>
        <taxon>Cephalochordata</taxon>
        <taxon>Leptocardii</taxon>
        <taxon>Amphioxiformes</taxon>
        <taxon>Branchiostomatidae</taxon>
        <taxon>Branchiostoma</taxon>
    </lineage>
</organism>
<dbReference type="InterPro" id="IPR036638">
    <property type="entry name" value="HLH_DNA-bd_sf"/>
</dbReference>
<dbReference type="GO" id="GO:0005634">
    <property type="term" value="C:nucleus"/>
    <property type="evidence" value="ECO:0007669"/>
    <property type="project" value="InterPro"/>
</dbReference>
<keyword evidence="6" id="KW-0175">Coiled coil</keyword>
<name>A0A6P5AC29_BRABE</name>
<evidence type="ECO:0000256" key="2">
    <source>
        <dbReference type="ARBA" id="ARBA00023015"/>
    </source>
</evidence>
<dbReference type="InterPro" id="IPR001067">
    <property type="entry name" value="Nuc_translocat"/>
</dbReference>
<dbReference type="GO" id="GO:0005667">
    <property type="term" value="C:transcription regulator complex"/>
    <property type="evidence" value="ECO:0007669"/>
    <property type="project" value="InterPro"/>
</dbReference>
<feature type="region of interest" description="Disordered" evidence="7">
    <location>
        <begin position="730"/>
        <end position="750"/>
    </location>
</feature>
<dbReference type="InterPro" id="IPR000014">
    <property type="entry name" value="PAS"/>
</dbReference>
<feature type="domain" description="PAS" evidence="8">
    <location>
        <begin position="412"/>
        <end position="482"/>
    </location>
</feature>
<feature type="compositionally biased region" description="Basic and acidic residues" evidence="7">
    <location>
        <begin position="266"/>
        <end position="282"/>
    </location>
</feature>
<dbReference type="InterPro" id="IPR011598">
    <property type="entry name" value="bHLH_dom"/>
</dbReference>
<feature type="region of interest" description="Disordered" evidence="7">
    <location>
        <begin position="196"/>
        <end position="343"/>
    </location>
</feature>
<dbReference type="Gene3D" id="3.30.450.20">
    <property type="entry name" value="PAS domain"/>
    <property type="match status" value="2"/>
</dbReference>
<dbReference type="GO" id="GO:0003700">
    <property type="term" value="F:DNA-binding transcription factor activity"/>
    <property type="evidence" value="ECO:0007669"/>
    <property type="project" value="InterPro"/>
</dbReference>
<dbReference type="PANTHER" id="PTHR23042">
    <property type="entry name" value="CIRCADIAN PROTEIN CLOCK/ARNT/BMAL/PAS"/>
    <property type="match status" value="1"/>
</dbReference>
<evidence type="ECO:0000313" key="10">
    <source>
        <dbReference type="Proteomes" id="UP000515135"/>
    </source>
</evidence>
<dbReference type="GO" id="GO:0005737">
    <property type="term" value="C:cytoplasm"/>
    <property type="evidence" value="ECO:0007669"/>
    <property type="project" value="InterPro"/>
</dbReference>
<evidence type="ECO:0000256" key="4">
    <source>
        <dbReference type="ARBA" id="ARBA00023163"/>
    </source>
</evidence>